<dbReference type="OrthoDB" id="8901134at2759"/>
<gene>
    <name evidence="4" type="primary">Mog_0</name>
    <name evidence="4" type="ORF">CRYSOU_R06378</name>
</gene>
<dbReference type="GO" id="GO:0050852">
    <property type="term" value="P:T cell receptor signaling pathway"/>
    <property type="evidence" value="ECO:0007669"/>
    <property type="project" value="TreeGrafter"/>
</dbReference>
<feature type="non-terminal residue" evidence="4">
    <location>
        <position position="1"/>
    </location>
</feature>
<evidence type="ECO:0000256" key="2">
    <source>
        <dbReference type="ARBA" id="ARBA00023136"/>
    </source>
</evidence>
<keyword evidence="2" id="KW-0472">Membrane</keyword>
<reference evidence="4 5" key="1">
    <citation type="submission" date="2019-09" db="EMBL/GenBank/DDBJ databases">
        <title>Bird 10,000 Genomes (B10K) Project - Family phase.</title>
        <authorList>
            <person name="Zhang G."/>
        </authorList>
    </citation>
    <scope>NUCLEOTIDE SEQUENCE [LARGE SCALE GENOMIC DNA]</scope>
    <source>
        <strain evidence="4">B10K-MSB-42743</strain>
        <tissue evidence="4">Heart</tissue>
    </source>
</reference>
<dbReference type="InterPro" id="IPR050504">
    <property type="entry name" value="IgSF_BTN/MOG"/>
</dbReference>
<dbReference type="EMBL" id="VWPX01006261">
    <property type="protein sequence ID" value="NWI11958.1"/>
    <property type="molecule type" value="Genomic_DNA"/>
</dbReference>
<dbReference type="InterPro" id="IPR013783">
    <property type="entry name" value="Ig-like_fold"/>
</dbReference>
<dbReference type="PANTHER" id="PTHR24100:SF130">
    <property type="entry name" value="BUTYROPHILIN-LIKE PROTEIN 9"/>
    <property type="match status" value="1"/>
</dbReference>
<name>A0A7K4K8K7_9AVES</name>
<evidence type="ECO:0000313" key="4">
    <source>
        <dbReference type="EMBL" id="NWI11958.1"/>
    </source>
</evidence>
<comment type="caution">
    <text evidence="4">The sequence shown here is derived from an EMBL/GenBank/DDBJ whole genome shotgun (WGS) entry which is preliminary data.</text>
</comment>
<dbReference type="GO" id="GO:0001817">
    <property type="term" value="P:regulation of cytokine production"/>
    <property type="evidence" value="ECO:0007669"/>
    <property type="project" value="TreeGrafter"/>
</dbReference>
<evidence type="ECO:0000313" key="5">
    <source>
        <dbReference type="Proteomes" id="UP000545332"/>
    </source>
</evidence>
<dbReference type="PANTHER" id="PTHR24100">
    <property type="entry name" value="BUTYROPHILIN"/>
    <property type="match status" value="1"/>
</dbReference>
<dbReference type="InterPro" id="IPR036179">
    <property type="entry name" value="Ig-like_dom_sf"/>
</dbReference>
<organism evidence="4 5">
    <name type="scientific">Crypturellus soui</name>
    <dbReference type="NCBI Taxonomy" id="458187"/>
    <lineage>
        <taxon>Eukaryota</taxon>
        <taxon>Metazoa</taxon>
        <taxon>Chordata</taxon>
        <taxon>Craniata</taxon>
        <taxon>Vertebrata</taxon>
        <taxon>Euteleostomi</taxon>
        <taxon>Archelosauria</taxon>
        <taxon>Archosauria</taxon>
        <taxon>Dinosauria</taxon>
        <taxon>Saurischia</taxon>
        <taxon>Theropoda</taxon>
        <taxon>Coelurosauria</taxon>
        <taxon>Aves</taxon>
        <taxon>Palaeognathae</taxon>
        <taxon>Tinamiformes</taxon>
        <taxon>Tinamidae</taxon>
        <taxon>Crypturellus</taxon>
    </lineage>
</organism>
<evidence type="ECO:0000256" key="3">
    <source>
        <dbReference type="ARBA" id="ARBA00023319"/>
    </source>
</evidence>
<keyword evidence="5" id="KW-1185">Reference proteome</keyword>
<sequence>ERGEKYGGRTELSSSGLNHGNMSLLLRNVRNSDRGEYVCSLATAGWEDESVVELEVTG</sequence>
<comment type="subcellular location">
    <subcellularLocation>
        <location evidence="1">Membrane</location>
    </subcellularLocation>
</comment>
<dbReference type="SUPFAM" id="SSF48726">
    <property type="entry name" value="Immunoglobulin"/>
    <property type="match status" value="1"/>
</dbReference>
<evidence type="ECO:0000256" key="1">
    <source>
        <dbReference type="ARBA" id="ARBA00004370"/>
    </source>
</evidence>
<dbReference type="AlphaFoldDB" id="A0A7K4K8K7"/>
<protein>
    <submittedName>
        <fullName evidence="4">MOG protein</fullName>
    </submittedName>
</protein>
<dbReference type="GO" id="GO:0005102">
    <property type="term" value="F:signaling receptor binding"/>
    <property type="evidence" value="ECO:0007669"/>
    <property type="project" value="TreeGrafter"/>
</dbReference>
<proteinExistence type="predicted"/>
<feature type="non-terminal residue" evidence="4">
    <location>
        <position position="58"/>
    </location>
</feature>
<dbReference type="Proteomes" id="UP000545332">
    <property type="component" value="Unassembled WGS sequence"/>
</dbReference>
<accession>A0A7K4K8K7</accession>
<dbReference type="GO" id="GO:0009897">
    <property type="term" value="C:external side of plasma membrane"/>
    <property type="evidence" value="ECO:0007669"/>
    <property type="project" value="TreeGrafter"/>
</dbReference>
<dbReference type="Gene3D" id="2.60.40.10">
    <property type="entry name" value="Immunoglobulins"/>
    <property type="match status" value="1"/>
</dbReference>
<keyword evidence="3" id="KW-0393">Immunoglobulin domain</keyword>